<dbReference type="RefSeq" id="WP_201643359.1">
    <property type="nucleotide sequence ID" value="NZ_CAJHCP010000007.1"/>
</dbReference>
<evidence type="ECO:0000313" key="2">
    <source>
        <dbReference type="Proteomes" id="UP000598032"/>
    </source>
</evidence>
<protein>
    <recommendedName>
        <fullName evidence="3">ATP-binding protein</fullName>
    </recommendedName>
</protein>
<evidence type="ECO:0000313" key="1">
    <source>
        <dbReference type="EMBL" id="CAD6538826.1"/>
    </source>
</evidence>
<comment type="caution">
    <text evidence="1">The sequence shown here is derived from an EMBL/GenBank/DDBJ whole genome shotgun (WGS) entry which is preliminary data.</text>
</comment>
<dbReference type="EMBL" id="CAJHCP010000007">
    <property type="protein sequence ID" value="CAD6538826.1"/>
    <property type="molecule type" value="Genomic_DNA"/>
</dbReference>
<organism evidence="1 2">
    <name type="scientific">Paraburkholderia metrosideri</name>
    <dbReference type="NCBI Taxonomy" id="580937"/>
    <lineage>
        <taxon>Bacteria</taxon>
        <taxon>Pseudomonadati</taxon>
        <taxon>Pseudomonadota</taxon>
        <taxon>Betaproteobacteria</taxon>
        <taxon>Burkholderiales</taxon>
        <taxon>Burkholderiaceae</taxon>
        <taxon>Paraburkholderia</taxon>
    </lineage>
</organism>
<reference evidence="1 2" key="1">
    <citation type="submission" date="2020-10" db="EMBL/GenBank/DDBJ databases">
        <authorList>
            <person name="Peeters C."/>
        </authorList>
    </citation>
    <scope>NUCLEOTIDE SEQUENCE [LARGE SCALE GENOMIC DNA]</scope>
    <source>
        <strain evidence="1 2">LMG 28140</strain>
    </source>
</reference>
<dbReference type="Proteomes" id="UP000598032">
    <property type="component" value="Unassembled WGS sequence"/>
</dbReference>
<proteinExistence type="predicted"/>
<name>A0ABM8NQR3_9BURK</name>
<evidence type="ECO:0008006" key="3">
    <source>
        <dbReference type="Google" id="ProtNLM"/>
    </source>
</evidence>
<keyword evidence="2" id="KW-1185">Reference proteome</keyword>
<gene>
    <name evidence="1" type="ORF">LMG28140_03302</name>
</gene>
<accession>A0ABM8NQR3</accession>
<sequence length="469" mass="52447">MMEPVEFPTWPVFRRSLLAEGPGSIESYVSQTSELPEFVHAPSKAAIIKRLRNRLVLDDEDLWKAGPEIKLRAMTQFDKGYLATEEVARYTYSLVSAYVECMGAKHLTNPRYRRYFYSFQQAVQGRGPIPSRESLDTLTGVNFVVTGRSQSGRTAYIQRLRTMFGAPFRVVAPSLDDIKLVWYFPIMVLQWPTCGTLKGLLEQFRDKLVSEIKDPQSLAHVFKRMRGRNAATAAIAAAVLLNVGLLVVDGACAQSLKGGVREILMFLCKLQGHTNIPLLLSCSDVFMQGAKQLGPEVDAVLRGRSLAFEPLGAPPPDVDAILRGQSLREAPKEALGRLGLWYQFNLWFWRSGLLSPLLEMPHDLPRWTYALCHGRLGWLAAGFRALHERLAWEPSLLKDDGPSESTVTKAFETALRTCEAARIAITEYSRDPASVGRSVVYQHLDHLPFLASSMLEGLLPRHRLGLGHV</sequence>